<dbReference type="InterPro" id="IPR004875">
    <property type="entry name" value="DDE_SF_endonuclease_dom"/>
</dbReference>
<evidence type="ECO:0000259" key="7">
    <source>
        <dbReference type="PROSITE" id="PS51253"/>
    </source>
</evidence>
<dbReference type="GO" id="GO:0003677">
    <property type="term" value="F:DNA binding"/>
    <property type="evidence" value="ECO:0007669"/>
    <property type="project" value="UniProtKB-UniRule"/>
</dbReference>
<comment type="caution">
    <text evidence="8">The sequence shown here is derived from an EMBL/GenBank/DDBJ whole genome shotgun (WGS) entry which is preliminary data.</text>
</comment>
<keyword evidence="3 4" id="KW-0539">Nucleus</keyword>
<gene>
    <name evidence="8" type="ORF">GEV33_005635</name>
</gene>
<keyword evidence="9" id="KW-1185">Reference proteome</keyword>
<keyword evidence="2 4" id="KW-0238">DNA-binding</keyword>
<feature type="compositionally biased region" description="Basic residues" evidence="5">
    <location>
        <begin position="482"/>
        <end position="493"/>
    </location>
</feature>
<dbReference type="InterPro" id="IPR050863">
    <property type="entry name" value="CenT-Element_Derived"/>
</dbReference>
<feature type="compositionally biased region" description="Basic and acidic residues" evidence="5">
    <location>
        <begin position="699"/>
        <end position="709"/>
    </location>
</feature>
<feature type="compositionally biased region" description="Polar residues" evidence="5">
    <location>
        <begin position="869"/>
        <end position="881"/>
    </location>
</feature>
<evidence type="ECO:0000313" key="9">
    <source>
        <dbReference type="Proteomes" id="UP000719412"/>
    </source>
</evidence>
<proteinExistence type="predicted"/>
<feature type="region of interest" description="Disordered" evidence="5">
    <location>
        <begin position="618"/>
        <end position="763"/>
    </location>
</feature>
<feature type="compositionally biased region" description="Low complexity" evidence="5">
    <location>
        <begin position="502"/>
        <end position="512"/>
    </location>
</feature>
<feature type="compositionally biased region" description="Low complexity" evidence="5">
    <location>
        <begin position="635"/>
        <end position="652"/>
    </location>
</feature>
<sequence>MPSTYKRKTDRQSWSEEAMSRALEALRNGTCGYLKAAKQFNVPKSTLERRFKNKNKQALDHSKQLGSRKLTFPMELEKQLVDYVKNMEAMLYGLTTRSIRSLAYQIAVRNNIVHHFNNETKLAGWHWLHSFLKRNNLSLRSPEATSAARAQGFNREAVGSFFDILKSLQEKHNFPPSRIFNVDETGITTVQSRPSKIIAARGRKQVGSLTSAERGELTTVVICMSASGIFVPPMLIFPRVRMKPQFADGTPPGSLSVCHKSGWMQLELFEKWFDHFVHHTQTSKSNPVLLILDGHKTHTQNIATIEKARQNGVTILCLPPHTSHRMQPLDVSFMGPLTTFYTQEVEIWLRNHPGRRITINEVGSLFAKAYLRGSTPLNAINGFKKTGLYPLDHTVFTEDMYAAALPTSYDPPQNNDSTENDAVAAVSPEMEDAMEQIQRDFVRESTPDEQIITQVEKPSTSSMCNLISPETIAPYPKAKNVKLSKKKVSRKDKMKTNRITFKNKNAANNSSSKGKKQESNVTKARVSRTQSSSSESDVDVECLFCGNNYSKDHCGEGWIMCCRCGKWAHDECAGVESDDDDEFTSHFPYHVSKIFWSSSIFQTWVGGWQLLPVAQSWAGKGTNQPDSKDERVRAPGSSGTDVSGVSGSDDTPGPTPDTRVPVDQFNQIIFPDKYATQEERDGKTKEGTLSPCRKTAAASRDEDNRHEQDGGSVPPPASSFGVLRGSPLGGPAAAEAAADSGGDEGKKARKKGNSTDPLERKEENAIKVTYDGKTVTYSVGVRSFFVATKSQEKSVTPKIRKFRQSWGSKRYAIQHETENHATLLTGTGDFVKIPKIGAIHTKTLPRSSPSHGKQTLTAVDRRNIENRQKNQNKGTKMSTPSIIDENRRSRPSPGVSGDEESHQLGLRGPGRKEKKMCRDEKVKGIYGVGDLKKGKDLFERILILDDSVTAERYGNNILDVFINQLQLAQQDGPQHGRLLVICVTPLDYYLVTLNGPVTCPGSVFFRGSWGGFKMGARQLNDGVTGGLAQLPEQGPRTYEDLFSRVSCFVNDPYHWVAWLHFVHCTELQLIESGGHGRSIPDSEGSKEQIMNENILDYFRKGGRLGENAFPQSLDDEMNYLEKLPENQTQPIEVPTDFDDLLLSNPFQIPAPKLQRLLKRPGDSETPKHPLPFLKLTPYPGRQRNTYQIGFLPALSSNPNNPML</sequence>
<feature type="region of interest" description="Disordered" evidence="5">
    <location>
        <begin position="482"/>
        <end position="532"/>
    </location>
</feature>
<dbReference type="EMBL" id="JABDTM020020197">
    <property type="protein sequence ID" value="KAH0817157.1"/>
    <property type="molecule type" value="Genomic_DNA"/>
</dbReference>
<protein>
    <recommendedName>
        <fullName evidence="10">HTH CENPB-type domain-containing protein</fullName>
    </recommendedName>
</protein>
<dbReference type="Proteomes" id="UP000719412">
    <property type="component" value="Unassembled WGS sequence"/>
</dbReference>
<evidence type="ECO:0000256" key="4">
    <source>
        <dbReference type="PROSITE-ProRule" id="PRU00320"/>
    </source>
</evidence>
<dbReference type="InterPro" id="IPR007889">
    <property type="entry name" value="HTH_Psq"/>
</dbReference>
<reference evidence="8" key="2">
    <citation type="submission" date="2021-08" db="EMBL/GenBank/DDBJ databases">
        <authorList>
            <person name="Eriksson T."/>
        </authorList>
    </citation>
    <scope>NUCLEOTIDE SEQUENCE</scope>
    <source>
        <strain evidence="8">Stoneville</strain>
        <tissue evidence="8">Whole head</tissue>
    </source>
</reference>
<feature type="DNA-binding region" description="H-T-H motif" evidence="4">
    <location>
        <begin position="33"/>
        <end position="53"/>
    </location>
</feature>
<feature type="compositionally biased region" description="Polar residues" evidence="5">
    <location>
        <begin position="519"/>
        <end position="530"/>
    </location>
</feature>
<feature type="compositionally biased region" description="Basic and acidic residues" evidence="5">
    <location>
        <begin position="675"/>
        <end position="686"/>
    </location>
</feature>
<dbReference type="PROSITE" id="PS51253">
    <property type="entry name" value="HTH_CENPB"/>
    <property type="match status" value="1"/>
</dbReference>
<dbReference type="InterPro" id="IPR013083">
    <property type="entry name" value="Znf_RING/FYVE/PHD"/>
</dbReference>
<feature type="domain" description="HTH psq-type" evidence="6">
    <location>
        <begin position="1"/>
        <end position="57"/>
    </location>
</feature>
<dbReference type="InterPro" id="IPR011011">
    <property type="entry name" value="Znf_FYVE_PHD"/>
</dbReference>
<dbReference type="Pfam" id="PF05225">
    <property type="entry name" value="HTH_psq"/>
    <property type="match status" value="1"/>
</dbReference>
<name>A0A8J6HMJ6_TENMO</name>
<dbReference type="InterPro" id="IPR006600">
    <property type="entry name" value="HTH_CenpB_DNA-bd_dom"/>
</dbReference>
<dbReference type="SUPFAM" id="SSF46689">
    <property type="entry name" value="Homeodomain-like"/>
    <property type="match status" value="1"/>
</dbReference>
<evidence type="ECO:0000256" key="2">
    <source>
        <dbReference type="ARBA" id="ARBA00023125"/>
    </source>
</evidence>
<dbReference type="Pfam" id="PF03184">
    <property type="entry name" value="DDE_1"/>
    <property type="match status" value="1"/>
</dbReference>
<dbReference type="PROSITE" id="PS50960">
    <property type="entry name" value="HTH_PSQ"/>
    <property type="match status" value="1"/>
</dbReference>
<organism evidence="8 9">
    <name type="scientific">Tenebrio molitor</name>
    <name type="common">Yellow mealworm beetle</name>
    <dbReference type="NCBI Taxonomy" id="7067"/>
    <lineage>
        <taxon>Eukaryota</taxon>
        <taxon>Metazoa</taxon>
        <taxon>Ecdysozoa</taxon>
        <taxon>Arthropoda</taxon>
        <taxon>Hexapoda</taxon>
        <taxon>Insecta</taxon>
        <taxon>Pterygota</taxon>
        <taxon>Neoptera</taxon>
        <taxon>Endopterygota</taxon>
        <taxon>Coleoptera</taxon>
        <taxon>Polyphaga</taxon>
        <taxon>Cucujiformia</taxon>
        <taxon>Tenebrionidae</taxon>
        <taxon>Tenebrio</taxon>
    </lineage>
</organism>
<evidence type="ECO:0000256" key="3">
    <source>
        <dbReference type="ARBA" id="ARBA00023242"/>
    </source>
</evidence>
<feature type="compositionally biased region" description="Low complexity" evidence="5">
    <location>
        <begin position="725"/>
        <end position="740"/>
    </location>
</feature>
<feature type="compositionally biased region" description="Basic and acidic residues" evidence="5">
    <location>
        <begin position="859"/>
        <end position="868"/>
    </location>
</feature>
<feature type="domain" description="HTH CENPB-type" evidence="7">
    <location>
        <begin position="64"/>
        <end position="141"/>
    </location>
</feature>
<dbReference type="AlphaFoldDB" id="A0A8J6HMJ6"/>
<evidence type="ECO:0008006" key="10">
    <source>
        <dbReference type="Google" id="ProtNLM"/>
    </source>
</evidence>
<dbReference type="GO" id="GO:0005634">
    <property type="term" value="C:nucleus"/>
    <property type="evidence" value="ECO:0007669"/>
    <property type="project" value="UniProtKB-SubCell"/>
</dbReference>
<accession>A0A8J6HMJ6</accession>
<dbReference type="PANTHER" id="PTHR19303">
    <property type="entry name" value="TRANSPOSON"/>
    <property type="match status" value="1"/>
</dbReference>
<evidence type="ECO:0000313" key="8">
    <source>
        <dbReference type="EMBL" id="KAH0817157.1"/>
    </source>
</evidence>
<reference evidence="8" key="1">
    <citation type="journal article" date="2020" name="J Insects Food Feed">
        <title>The yellow mealworm (Tenebrio molitor) genome: a resource for the emerging insects as food and feed industry.</title>
        <authorList>
            <person name="Eriksson T."/>
            <person name="Andere A."/>
            <person name="Kelstrup H."/>
            <person name="Emery V."/>
            <person name="Picard C."/>
        </authorList>
    </citation>
    <scope>NUCLEOTIDE SEQUENCE</scope>
    <source>
        <strain evidence="8">Stoneville</strain>
        <tissue evidence="8">Whole head</tissue>
    </source>
</reference>
<dbReference type="Gene3D" id="3.30.40.10">
    <property type="entry name" value="Zinc/RING finger domain, C3HC4 (zinc finger)"/>
    <property type="match status" value="1"/>
</dbReference>
<evidence type="ECO:0000256" key="1">
    <source>
        <dbReference type="ARBA" id="ARBA00004123"/>
    </source>
</evidence>
<dbReference type="PANTHER" id="PTHR19303:SF71">
    <property type="entry name" value="ZINC FINGER PHD-TYPE DOMAIN-CONTAINING PROTEIN"/>
    <property type="match status" value="1"/>
</dbReference>
<dbReference type="Gene3D" id="1.10.10.60">
    <property type="entry name" value="Homeodomain-like"/>
    <property type="match status" value="1"/>
</dbReference>
<feature type="compositionally biased region" description="Polar residues" evidence="5">
    <location>
        <begin position="844"/>
        <end position="857"/>
    </location>
</feature>
<comment type="subcellular location">
    <subcellularLocation>
        <location evidence="1 4">Nucleus</location>
    </subcellularLocation>
</comment>
<feature type="region of interest" description="Disordered" evidence="5">
    <location>
        <begin position="842"/>
        <end position="915"/>
    </location>
</feature>
<evidence type="ECO:0000256" key="5">
    <source>
        <dbReference type="SAM" id="MobiDB-lite"/>
    </source>
</evidence>
<evidence type="ECO:0000259" key="6">
    <source>
        <dbReference type="PROSITE" id="PS50960"/>
    </source>
</evidence>
<dbReference type="Pfam" id="PF03221">
    <property type="entry name" value="HTH_Tnp_Tc5"/>
    <property type="match status" value="1"/>
</dbReference>
<dbReference type="SUPFAM" id="SSF57903">
    <property type="entry name" value="FYVE/PHD zinc finger"/>
    <property type="match status" value="1"/>
</dbReference>
<dbReference type="InterPro" id="IPR009057">
    <property type="entry name" value="Homeodomain-like_sf"/>
</dbReference>